<reference evidence="1" key="1">
    <citation type="submission" date="2019-11" db="EMBL/GenBank/DDBJ databases">
        <title>Nori genome reveals adaptations in red seaweeds to the harsh intertidal environment.</title>
        <authorList>
            <person name="Wang D."/>
            <person name="Mao Y."/>
        </authorList>
    </citation>
    <scope>NUCLEOTIDE SEQUENCE</scope>
    <source>
        <tissue evidence="1">Gametophyte</tissue>
    </source>
</reference>
<protein>
    <submittedName>
        <fullName evidence="1">Uncharacterized protein</fullName>
    </submittedName>
</protein>
<proteinExistence type="predicted"/>
<sequence>MGRGRRGLEGRRGAGVNCSSVCASASLLCVSVPARPPAARRANPPRPTFFTPSPPPSSFVFPALITLSSLRVTASSHGLRLLSNSCSFLHHRVVWASSHRLCSSPSLLPPQPPPRAPTHPPPLPSPPLPTLLPSQPLILAFLLPCGGKNAGDRLVGRGGGGGGDWVGGGGDAEERS</sequence>
<accession>A0ACC3CJ85</accession>
<dbReference type="Proteomes" id="UP000798662">
    <property type="component" value="Chromosome 3"/>
</dbReference>
<gene>
    <name evidence="1" type="ORF">I4F81_012823</name>
</gene>
<evidence type="ECO:0000313" key="1">
    <source>
        <dbReference type="EMBL" id="KAK1870361.1"/>
    </source>
</evidence>
<evidence type="ECO:0000313" key="2">
    <source>
        <dbReference type="Proteomes" id="UP000798662"/>
    </source>
</evidence>
<keyword evidence="2" id="KW-1185">Reference proteome</keyword>
<comment type="caution">
    <text evidence="1">The sequence shown here is derived from an EMBL/GenBank/DDBJ whole genome shotgun (WGS) entry which is preliminary data.</text>
</comment>
<organism evidence="1 2">
    <name type="scientific">Pyropia yezoensis</name>
    <name type="common">Susabi-nori</name>
    <name type="synonym">Porphyra yezoensis</name>
    <dbReference type="NCBI Taxonomy" id="2788"/>
    <lineage>
        <taxon>Eukaryota</taxon>
        <taxon>Rhodophyta</taxon>
        <taxon>Bangiophyceae</taxon>
        <taxon>Bangiales</taxon>
        <taxon>Bangiaceae</taxon>
        <taxon>Pyropia</taxon>
    </lineage>
</organism>
<name>A0ACC3CJ85_PYRYE</name>
<dbReference type="EMBL" id="CM020620">
    <property type="protein sequence ID" value="KAK1870361.1"/>
    <property type="molecule type" value="Genomic_DNA"/>
</dbReference>